<dbReference type="EMBL" id="JAAAXW010000266">
    <property type="protein sequence ID" value="KAF9539078.1"/>
    <property type="molecule type" value="Genomic_DNA"/>
</dbReference>
<feature type="transmembrane region" description="Helical" evidence="1">
    <location>
        <begin position="26"/>
        <end position="44"/>
    </location>
</feature>
<feature type="transmembrane region" description="Helical" evidence="1">
    <location>
        <begin position="109"/>
        <end position="125"/>
    </location>
</feature>
<proteinExistence type="predicted"/>
<evidence type="ECO:0000256" key="1">
    <source>
        <dbReference type="SAM" id="Phobius"/>
    </source>
</evidence>
<evidence type="ECO:0000313" key="2">
    <source>
        <dbReference type="EMBL" id="KAF9539078.1"/>
    </source>
</evidence>
<reference evidence="2" key="1">
    <citation type="journal article" date="2020" name="Fungal Divers.">
        <title>Resolving the Mortierellaceae phylogeny through synthesis of multi-gene phylogenetics and phylogenomics.</title>
        <authorList>
            <person name="Vandepol N."/>
            <person name="Liber J."/>
            <person name="Desiro A."/>
            <person name="Na H."/>
            <person name="Kennedy M."/>
            <person name="Barry K."/>
            <person name="Grigoriev I.V."/>
            <person name="Miller A.N."/>
            <person name="O'Donnell K."/>
            <person name="Stajich J.E."/>
            <person name="Bonito G."/>
        </authorList>
    </citation>
    <scope>NUCLEOTIDE SEQUENCE</scope>
    <source>
        <strain evidence="2">NRRL 2591</strain>
    </source>
</reference>
<sequence>MGSTASMPALPEDHYTSQYNVGTLDATGVIIVWLTVFRWILLVARADDINMLFYRPNPKRRGSSKQMPSLPGRVFGIVIVALFCLLLLGNSCSLEDAQYVMTGPSALKLTVLYPIFLAIFVTPLVKDHGQWILRPSTVVEYVMLVTRCVAGFGGVDILAAICSKIYRHIVPRS</sequence>
<protein>
    <submittedName>
        <fullName evidence="2">Uncharacterized protein</fullName>
    </submittedName>
</protein>
<organism evidence="2 3">
    <name type="scientific">Mortierella hygrophila</name>
    <dbReference type="NCBI Taxonomy" id="979708"/>
    <lineage>
        <taxon>Eukaryota</taxon>
        <taxon>Fungi</taxon>
        <taxon>Fungi incertae sedis</taxon>
        <taxon>Mucoromycota</taxon>
        <taxon>Mortierellomycotina</taxon>
        <taxon>Mortierellomycetes</taxon>
        <taxon>Mortierellales</taxon>
        <taxon>Mortierellaceae</taxon>
        <taxon>Mortierella</taxon>
    </lineage>
</organism>
<gene>
    <name evidence="2" type="ORF">EC957_005818</name>
</gene>
<name>A0A9P6F0F8_9FUNG</name>
<keyword evidence="1" id="KW-0812">Transmembrane</keyword>
<keyword evidence="1" id="KW-1133">Transmembrane helix</keyword>
<keyword evidence="3" id="KW-1185">Reference proteome</keyword>
<dbReference type="AlphaFoldDB" id="A0A9P6F0F8"/>
<dbReference type="Proteomes" id="UP000723463">
    <property type="component" value="Unassembled WGS sequence"/>
</dbReference>
<evidence type="ECO:0000313" key="3">
    <source>
        <dbReference type="Proteomes" id="UP000723463"/>
    </source>
</evidence>
<comment type="caution">
    <text evidence="2">The sequence shown here is derived from an EMBL/GenBank/DDBJ whole genome shotgun (WGS) entry which is preliminary data.</text>
</comment>
<keyword evidence="1" id="KW-0472">Membrane</keyword>
<feature type="transmembrane region" description="Helical" evidence="1">
    <location>
        <begin position="70"/>
        <end position="89"/>
    </location>
</feature>
<accession>A0A9P6F0F8</accession>